<proteinExistence type="predicted"/>
<organism evidence="2">
    <name type="scientific">Tanacetum cinerariifolium</name>
    <name type="common">Dalmatian daisy</name>
    <name type="synonym">Chrysanthemum cinerariifolium</name>
    <dbReference type="NCBI Taxonomy" id="118510"/>
    <lineage>
        <taxon>Eukaryota</taxon>
        <taxon>Viridiplantae</taxon>
        <taxon>Streptophyta</taxon>
        <taxon>Embryophyta</taxon>
        <taxon>Tracheophyta</taxon>
        <taxon>Spermatophyta</taxon>
        <taxon>Magnoliopsida</taxon>
        <taxon>eudicotyledons</taxon>
        <taxon>Gunneridae</taxon>
        <taxon>Pentapetalae</taxon>
        <taxon>asterids</taxon>
        <taxon>campanulids</taxon>
        <taxon>Asterales</taxon>
        <taxon>Asteraceae</taxon>
        <taxon>Asteroideae</taxon>
        <taxon>Anthemideae</taxon>
        <taxon>Anthemidinae</taxon>
        <taxon>Tanacetum</taxon>
    </lineage>
</organism>
<gene>
    <name evidence="2" type="ORF">Tci_047101</name>
</gene>
<sequence length="246" mass="28138">MPKNRRARQGTPKGWRREAVRKETKNLTLKKSVEEYGPHEISFEWKDKKTYLHVGKNHVWWSNYVGELVREFSMYYPSWSDIEKSKKAHIKGRPMHHLDLRSNMSSSRWTDIEKGIEQHFAKRYSDNKHNLKRNYWNSDWDKHIEFWLDTKRAARAAKNAKNMAQNIIFCRHDQAEGSRSRYPYGCALHRGAVPCHDQKGQAAGAHSRGGEIGSSSEIGGGSGSGGGADDHEGGDEDVSGDDDECH</sequence>
<dbReference type="AlphaFoldDB" id="A0A6L2MMC7"/>
<evidence type="ECO:0000313" key="2">
    <source>
        <dbReference type="EMBL" id="GEU75123.1"/>
    </source>
</evidence>
<feature type="region of interest" description="Disordered" evidence="1">
    <location>
        <begin position="197"/>
        <end position="246"/>
    </location>
</feature>
<accession>A0A6L2MMC7</accession>
<dbReference type="EMBL" id="BKCJ010007020">
    <property type="protein sequence ID" value="GEU75123.1"/>
    <property type="molecule type" value="Genomic_DNA"/>
</dbReference>
<protein>
    <submittedName>
        <fullName evidence="2">Uncharacterized protein</fullName>
    </submittedName>
</protein>
<evidence type="ECO:0000256" key="1">
    <source>
        <dbReference type="SAM" id="MobiDB-lite"/>
    </source>
</evidence>
<feature type="compositionally biased region" description="Acidic residues" evidence="1">
    <location>
        <begin position="232"/>
        <end position="246"/>
    </location>
</feature>
<reference evidence="2" key="1">
    <citation type="journal article" date="2019" name="Sci. Rep.">
        <title>Draft genome of Tanacetum cinerariifolium, the natural source of mosquito coil.</title>
        <authorList>
            <person name="Yamashiro T."/>
            <person name="Shiraishi A."/>
            <person name="Satake H."/>
            <person name="Nakayama K."/>
        </authorList>
    </citation>
    <scope>NUCLEOTIDE SEQUENCE</scope>
</reference>
<feature type="region of interest" description="Disordered" evidence="1">
    <location>
        <begin position="1"/>
        <end position="22"/>
    </location>
</feature>
<comment type="caution">
    <text evidence="2">The sequence shown here is derived from an EMBL/GenBank/DDBJ whole genome shotgun (WGS) entry which is preliminary data.</text>
</comment>
<feature type="compositionally biased region" description="Gly residues" evidence="1">
    <location>
        <begin position="218"/>
        <end position="227"/>
    </location>
</feature>
<name>A0A6L2MMC7_TANCI</name>